<comment type="caution">
    <text evidence="2">The sequence shown here is derived from an EMBL/GenBank/DDBJ whole genome shotgun (WGS) entry which is preliminary data.</text>
</comment>
<dbReference type="OrthoDB" id="1779017at2"/>
<organism evidence="2 3">
    <name type="scientific">Acetobacterium bakii</name>
    <dbReference type="NCBI Taxonomy" id="52689"/>
    <lineage>
        <taxon>Bacteria</taxon>
        <taxon>Bacillati</taxon>
        <taxon>Bacillota</taxon>
        <taxon>Clostridia</taxon>
        <taxon>Eubacteriales</taxon>
        <taxon>Eubacteriaceae</taxon>
        <taxon>Acetobacterium</taxon>
    </lineage>
</organism>
<dbReference type="STRING" id="52689.AKG39_01765"/>
<sequence length="94" mass="9696">MEQYSSKATASLVLGIISLVSIFTGYFVLIGIACAIVGLIFGIQIRKAAQLEGFNPSNIATAGFILSLIGVILCTIVFISCVACVGLLGTLAVL</sequence>
<dbReference type="RefSeq" id="WP_050738649.1">
    <property type="nucleotide sequence ID" value="NZ_LGYO01000006.1"/>
</dbReference>
<gene>
    <name evidence="2" type="ORF">AKG39_01765</name>
</gene>
<feature type="transmembrane region" description="Helical" evidence="1">
    <location>
        <begin position="65"/>
        <end position="93"/>
    </location>
</feature>
<keyword evidence="1" id="KW-0472">Membrane</keyword>
<dbReference type="EMBL" id="LGYO01000006">
    <property type="protein sequence ID" value="KNZ43205.1"/>
    <property type="molecule type" value="Genomic_DNA"/>
</dbReference>
<protein>
    <recommendedName>
        <fullName evidence="4">DUF4190 domain-containing protein</fullName>
    </recommendedName>
</protein>
<keyword evidence="1" id="KW-1133">Transmembrane helix</keyword>
<proteinExistence type="predicted"/>
<reference evidence="3" key="1">
    <citation type="submission" date="2015-07" db="EMBL/GenBank/DDBJ databases">
        <title>Draft genome sequence of Acetobacterium bakii DSM 8293, a potential psychrophilic chemical producer through syngas fermentation.</title>
        <authorList>
            <person name="Song Y."/>
            <person name="Hwang S."/>
            <person name="Cho B.-K."/>
        </authorList>
    </citation>
    <scope>NUCLEOTIDE SEQUENCE [LARGE SCALE GENOMIC DNA]</scope>
    <source>
        <strain evidence="3">DSM 8239</strain>
    </source>
</reference>
<evidence type="ECO:0000256" key="1">
    <source>
        <dbReference type="SAM" id="Phobius"/>
    </source>
</evidence>
<feature type="transmembrane region" description="Helical" evidence="1">
    <location>
        <begin position="12"/>
        <end position="45"/>
    </location>
</feature>
<evidence type="ECO:0008006" key="4">
    <source>
        <dbReference type="Google" id="ProtNLM"/>
    </source>
</evidence>
<evidence type="ECO:0000313" key="3">
    <source>
        <dbReference type="Proteomes" id="UP000036873"/>
    </source>
</evidence>
<keyword evidence="1" id="KW-0812">Transmembrane</keyword>
<name>A0A0L6U5X6_9FIRM</name>
<dbReference type="PROSITE" id="PS51257">
    <property type="entry name" value="PROKAR_LIPOPROTEIN"/>
    <property type="match status" value="1"/>
</dbReference>
<evidence type="ECO:0000313" key="2">
    <source>
        <dbReference type="EMBL" id="KNZ43205.1"/>
    </source>
</evidence>
<dbReference type="Proteomes" id="UP000036873">
    <property type="component" value="Unassembled WGS sequence"/>
</dbReference>
<dbReference type="AlphaFoldDB" id="A0A0L6U5X6"/>
<accession>A0A0L6U5X6</accession>
<keyword evidence="3" id="KW-1185">Reference proteome</keyword>